<comment type="pathway">
    <text evidence="1 6">Cell wall biogenesis; peptidoglycan biosynthesis.</text>
</comment>
<dbReference type="Proteomes" id="UP000095594">
    <property type="component" value="Unassembled WGS sequence"/>
</dbReference>
<accession>A0A174K368</accession>
<dbReference type="PANTHER" id="PTHR30582">
    <property type="entry name" value="L,D-TRANSPEPTIDASE"/>
    <property type="match status" value="1"/>
</dbReference>
<dbReference type="UniPathway" id="UPA00219"/>
<evidence type="ECO:0000259" key="7">
    <source>
        <dbReference type="PROSITE" id="PS52029"/>
    </source>
</evidence>
<evidence type="ECO:0000313" key="9">
    <source>
        <dbReference type="Proteomes" id="UP000095594"/>
    </source>
</evidence>
<dbReference type="EMBL" id="CYZX01000024">
    <property type="protein sequence ID" value="CUP04278.1"/>
    <property type="molecule type" value="Genomic_DNA"/>
</dbReference>
<evidence type="ECO:0000256" key="1">
    <source>
        <dbReference type="ARBA" id="ARBA00004752"/>
    </source>
</evidence>
<dbReference type="EC" id="2.-.-.-" evidence="8"/>
<proteinExistence type="predicted"/>
<gene>
    <name evidence="8" type="primary">ykuD_2</name>
    <name evidence="8" type="ORF">ERS852471_02861</name>
</gene>
<evidence type="ECO:0000313" key="8">
    <source>
        <dbReference type="EMBL" id="CUP04278.1"/>
    </source>
</evidence>
<feature type="active site" description="Nucleophile" evidence="6">
    <location>
        <position position="144"/>
    </location>
</feature>
<evidence type="ECO:0000256" key="4">
    <source>
        <dbReference type="ARBA" id="ARBA00022984"/>
    </source>
</evidence>
<dbReference type="GO" id="GO:0071972">
    <property type="term" value="F:peptidoglycan L,D-transpeptidase activity"/>
    <property type="evidence" value="ECO:0007669"/>
    <property type="project" value="TreeGrafter"/>
</dbReference>
<reference evidence="8 9" key="1">
    <citation type="submission" date="2015-09" db="EMBL/GenBank/DDBJ databases">
        <authorList>
            <consortium name="Pathogen Informatics"/>
        </authorList>
    </citation>
    <scope>NUCLEOTIDE SEQUENCE [LARGE SCALE GENOMIC DNA]</scope>
    <source>
        <strain evidence="8 9">2789STDY5834856</strain>
    </source>
</reference>
<sequence>MLINILKNIYRATKLNTTVLSDFLLVNSLSSYGESFVNNSNLSSTTNYLIWVDTQSFKVNIFTGKKSNWKLIKSYSCSIGKPTTPTPKGTFYIGIKGYSFGYSHGYVCYYYSQFKNDYLFHSILYNLDGTIKDGRLGMKISNGCIRLAKVNAKWIYDNVPAKTTVFIN</sequence>
<evidence type="ECO:0000256" key="6">
    <source>
        <dbReference type="PROSITE-ProRule" id="PRU01373"/>
    </source>
</evidence>
<dbReference type="GO" id="GO:0018104">
    <property type="term" value="P:peptidoglycan-protein cross-linking"/>
    <property type="evidence" value="ECO:0007669"/>
    <property type="project" value="TreeGrafter"/>
</dbReference>
<keyword evidence="4 6" id="KW-0573">Peptidoglycan synthesis</keyword>
<keyword evidence="2 8" id="KW-0808">Transferase</keyword>
<dbReference type="PANTHER" id="PTHR30582:SF2">
    <property type="entry name" value="L,D-TRANSPEPTIDASE YCIB-RELATED"/>
    <property type="match status" value="1"/>
</dbReference>
<name>A0A174K368_9CLOT</name>
<dbReference type="RefSeq" id="WP_084759042.1">
    <property type="nucleotide sequence ID" value="NZ_CABIXQ010000024.1"/>
</dbReference>
<dbReference type="Gene3D" id="2.40.440.10">
    <property type="entry name" value="L,D-transpeptidase catalytic domain-like"/>
    <property type="match status" value="1"/>
</dbReference>
<dbReference type="AlphaFoldDB" id="A0A174K368"/>
<dbReference type="GO" id="GO:0016740">
    <property type="term" value="F:transferase activity"/>
    <property type="evidence" value="ECO:0007669"/>
    <property type="project" value="UniProtKB-KW"/>
</dbReference>
<dbReference type="CDD" id="cd16913">
    <property type="entry name" value="YkuD_like"/>
    <property type="match status" value="1"/>
</dbReference>
<dbReference type="GO" id="GO:0008360">
    <property type="term" value="P:regulation of cell shape"/>
    <property type="evidence" value="ECO:0007669"/>
    <property type="project" value="UniProtKB-UniRule"/>
</dbReference>
<dbReference type="Pfam" id="PF03734">
    <property type="entry name" value="YkuD"/>
    <property type="match status" value="1"/>
</dbReference>
<protein>
    <submittedName>
        <fullName evidence="8">ErfK/YbiS/YcfS/YnhG family protein</fullName>
        <ecNumber evidence="8">2.-.-.-</ecNumber>
    </submittedName>
</protein>
<dbReference type="OrthoDB" id="177750at2"/>
<feature type="domain" description="L,D-TPase catalytic" evidence="7">
    <location>
        <begin position="48"/>
        <end position="168"/>
    </location>
</feature>
<keyword evidence="3 6" id="KW-0133">Cell shape</keyword>
<dbReference type="InterPro" id="IPR005490">
    <property type="entry name" value="LD_TPept_cat_dom"/>
</dbReference>
<dbReference type="SUPFAM" id="SSF141523">
    <property type="entry name" value="L,D-transpeptidase catalytic domain-like"/>
    <property type="match status" value="1"/>
</dbReference>
<dbReference type="InterPro" id="IPR038063">
    <property type="entry name" value="Transpep_catalytic_dom"/>
</dbReference>
<dbReference type="InterPro" id="IPR050979">
    <property type="entry name" value="LD-transpeptidase"/>
</dbReference>
<organism evidence="8 9">
    <name type="scientific">Clostridium disporicum</name>
    <dbReference type="NCBI Taxonomy" id="84024"/>
    <lineage>
        <taxon>Bacteria</taxon>
        <taxon>Bacillati</taxon>
        <taxon>Bacillota</taxon>
        <taxon>Clostridia</taxon>
        <taxon>Eubacteriales</taxon>
        <taxon>Clostridiaceae</taxon>
        <taxon>Clostridium</taxon>
    </lineage>
</organism>
<keyword evidence="5 6" id="KW-0961">Cell wall biogenesis/degradation</keyword>
<evidence type="ECO:0000256" key="2">
    <source>
        <dbReference type="ARBA" id="ARBA00022679"/>
    </source>
</evidence>
<dbReference type="GO" id="GO:0071555">
    <property type="term" value="P:cell wall organization"/>
    <property type="evidence" value="ECO:0007669"/>
    <property type="project" value="UniProtKB-UniRule"/>
</dbReference>
<dbReference type="GO" id="GO:0005576">
    <property type="term" value="C:extracellular region"/>
    <property type="evidence" value="ECO:0007669"/>
    <property type="project" value="TreeGrafter"/>
</dbReference>
<feature type="active site" description="Proton donor/acceptor" evidence="6">
    <location>
        <position position="121"/>
    </location>
</feature>
<evidence type="ECO:0000256" key="5">
    <source>
        <dbReference type="ARBA" id="ARBA00023316"/>
    </source>
</evidence>
<dbReference type="PROSITE" id="PS52029">
    <property type="entry name" value="LD_TPASE"/>
    <property type="match status" value="1"/>
</dbReference>
<evidence type="ECO:0000256" key="3">
    <source>
        <dbReference type="ARBA" id="ARBA00022960"/>
    </source>
</evidence>